<sequence>MNDDLSPLLEFLDRCGPEVCGHGLNGLEAEQVAMIERFIAGRCDDVERRELSEFLQLHPAWIRWIADRVKLAREMSEQGSAGGAPNEQMQA</sequence>
<dbReference type="InParanoid" id="B4D6W7"/>
<accession>B4D6W7</accession>
<organism evidence="1 2">
    <name type="scientific">Chthoniobacter flavus Ellin428</name>
    <dbReference type="NCBI Taxonomy" id="497964"/>
    <lineage>
        <taxon>Bacteria</taxon>
        <taxon>Pseudomonadati</taxon>
        <taxon>Verrucomicrobiota</taxon>
        <taxon>Spartobacteria</taxon>
        <taxon>Chthoniobacterales</taxon>
        <taxon>Chthoniobacteraceae</taxon>
        <taxon>Chthoniobacter</taxon>
    </lineage>
</organism>
<dbReference type="Proteomes" id="UP000005824">
    <property type="component" value="Unassembled WGS sequence"/>
</dbReference>
<dbReference type="AlphaFoldDB" id="B4D6W7"/>
<protein>
    <submittedName>
        <fullName evidence="1">Uncharacterized protein</fullName>
    </submittedName>
</protein>
<gene>
    <name evidence="1" type="ORF">CfE428DRAFT_4657</name>
</gene>
<name>B4D6W7_9BACT</name>
<reference evidence="1 2" key="1">
    <citation type="journal article" date="2011" name="J. Bacteriol.">
        <title>Genome sequence of Chthoniobacter flavus Ellin428, an aerobic heterotrophic soil bacterium.</title>
        <authorList>
            <person name="Kant R."/>
            <person name="van Passel M.W."/>
            <person name="Palva A."/>
            <person name="Lucas S."/>
            <person name="Lapidus A."/>
            <person name="Glavina Del Rio T."/>
            <person name="Dalin E."/>
            <person name="Tice H."/>
            <person name="Bruce D."/>
            <person name="Goodwin L."/>
            <person name="Pitluck S."/>
            <person name="Larimer F.W."/>
            <person name="Land M.L."/>
            <person name="Hauser L."/>
            <person name="Sangwan P."/>
            <person name="de Vos W.M."/>
            <person name="Janssen P.H."/>
            <person name="Smidt H."/>
        </authorList>
    </citation>
    <scope>NUCLEOTIDE SEQUENCE [LARGE SCALE GENOMIC DNA]</scope>
    <source>
        <strain evidence="1 2">Ellin428</strain>
    </source>
</reference>
<evidence type="ECO:0000313" key="2">
    <source>
        <dbReference type="Proteomes" id="UP000005824"/>
    </source>
</evidence>
<comment type="caution">
    <text evidence="1">The sequence shown here is derived from an EMBL/GenBank/DDBJ whole genome shotgun (WGS) entry which is preliminary data.</text>
</comment>
<evidence type="ECO:0000313" key="1">
    <source>
        <dbReference type="EMBL" id="EDY17918.1"/>
    </source>
</evidence>
<keyword evidence="2" id="KW-1185">Reference proteome</keyword>
<dbReference type="EMBL" id="ABVL01000016">
    <property type="protein sequence ID" value="EDY17918.1"/>
    <property type="molecule type" value="Genomic_DNA"/>
</dbReference>
<proteinExistence type="predicted"/>